<dbReference type="RefSeq" id="WP_186767796.1">
    <property type="nucleotide sequence ID" value="NZ_SJPF01000005.1"/>
</dbReference>
<evidence type="ECO:0000313" key="3">
    <source>
        <dbReference type="EMBL" id="TWT30945.1"/>
    </source>
</evidence>
<keyword evidence="3" id="KW-0121">Carboxypeptidase</keyword>
<dbReference type="GO" id="GO:0009002">
    <property type="term" value="F:serine-type D-Ala-D-Ala carboxypeptidase activity"/>
    <property type="evidence" value="ECO:0007669"/>
    <property type="project" value="UniProtKB-EC"/>
</dbReference>
<accession>A0A5C5UZM0</accession>
<comment type="caution">
    <text evidence="3">The sequence shown here is derived from an EMBL/GenBank/DDBJ whole genome shotgun (WGS) entry which is preliminary data.</text>
</comment>
<dbReference type="EC" id="3.4.16.4" evidence="3"/>
<keyword evidence="1" id="KW-0732">Signal</keyword>
<reference evidence="3 4" key="1">
    <citation type="submission" date="2019-02" db="EMBL/GenBank/DDBJ databases">
        <title>Deep-cultivation of Planctomycetes and their phenomic and genomic characterization uncovers novel biology.</title>
        <authorList>
            <person name="Wiegand S."/>
            <person name="Jogler M."/>
            <person name="Boedeker C."/>
            <person name="Pinto D."/>
            <person name="Vollmers J."/>
            <person name="Rivas-Marin E."/>
            <person name="Kohn T."/>
            <person name="Peeters S.H."/>
            <person name="Heuer A."/>
            <person name="Rast P."/>
            <person name="Oberbeckmann S."/>
            <person name="Bunk B."/>
            <person name="Jeske O."/>
            <person name="Meyerdierks A."/>
            <person name="Storesund J.E."/>
            <person name="Kallscheuer N."/>
            <person name="Luecker S."/>
            <person name="Lage O.M."/>
            <person name="Pohl T."/>
            <person name="Merkel B.J."/>
            <person name="Hornburger P."/>
            <person name="Mueller R.-W."/>
            <person name="Bruemmer F."/>
            <person name="Labrenz M."/>
            <person name="Spormann A.M."/>
            <person name="Op Den Camp H."/>
            <person name="Overmann J."/>
            <person name="Amann R."/>
            <person name="Jetten M.S.M."/>
            <person name="Mascher T."/>
            <person name="Medema M.H."/>
            <person name="Devos D.P."/>
            <person name="Kaster A.-K."/>
            <person name="Ovreas L."/>
            <person name="Rohde M."/>
            <person name="Galperin M.Y."/>
            <person name="Jogler C."/>
        </authorList>
    </citation>
    <scope>NUCLEOTIDE SEQUENCE [LARGE SCALE GENOMIC DNA]</scope>
    <source>
        <strain evidence="3 4">Enr8</strain>
    </source>
</reference>
<feature type="chain" id="PRO_5022809265" evidence="1">
    <location>
        <begin position="24"/>
        <end position="384"/>
    </location>
</feature>
<name>A0A5C5UZM0_9BACT</name>
<dbReference type="AlphaFoldDB" id="A0A5C5UZM0"/>
<sequence length="384" mass="41720" precursor="true">MRNVRLHSLVIAPLVLCATCATAFGQWPVDEAKVNATVERLMQENAIPGAVVLFRKGDQEWTKAYGISDLKTKAPMETDMAFRIGSNTKTMTGTVILQLIDEGKLKLDDMVSKFFPDVPRADEITIADLLSMRSGIPTYSELKSFNRLMDQEPKRVFKPQELIEIGSEQKPLFKPGTGYDYSNTNTVMLGVIAEKLTGKPLEDVLQQRIFAPLKLTRTSFPARTDNQMPAPYSRGYLFGTNENPDLSEADQQAALAGKLLPSDHTNDNPSWGWAAGAGISTAQDLATYVEALVGGKLCSEELHNKQLASLQPNEPGNPQSASYGLGIAKLGPMLGHDGSLPGYQSFMGHDPESGLTMIVLCNLQSAPSGQTTAINMAKTLLEGK</sequence>
<dbReference type="Gene3D" id="3.40.710.10">
    <property type="entry name" value="DD-peptidase/beta-lactamase superfamily"/>
    <property type="match status" value="1"/>
</dbReference>
<evidence type="ECO:0000256" key="1">
    <source>
        <dbReference type="SAM" id="SignalP"/>
    </source>
</evidence>
<keyword evidence="4" id="KW-1185">Reference proteome</keyword>
<dbReference type="InterPro" id="IPR012338">
    <property type="entry name" value="Beta-lactam/transpept-like"/>
</dbReference>
<keyword evidence="3" id="KW-0645">Protease</keyword>
<dbReference type="SUPFAM" id="SSF56601">
    <property type="entry name" value="beta-lactamase/transpeptidase-like"/>
    <property type="match status" value="1"/>
</dbReference>
<evidence type="ECO:0000259" key="2">
    <source>
        <dbReference type="Pfam" id="PF00144"/>
    </source>
</evidence>
<dbReference type="PANTHER" id="PTHR46825:SF7">
    <property type="entry name" value="D-ALANYL-D-ALANINE CARBOXYPEPTIDASE"/>
    <property type="match status" value="1"/>
</dbReference>
<dbReference type="InterPro" id="IPR050491">
    <property type="entry name" value="AmpC-like"/>
</dbReference>
<feature type="signal peptide" evidence="1">
    <location>
        <begin position="1"/>
        <end position="23"/>
    </location>
</feature>
<dbReference type="EMBL" id="SJPF01000005">
    <property type="protein sequence ID" value="TWT30945.1"/>
    <property type="molecule type" value="Genomic_DNA"/>
</dbReference>
<evidence type="ECO:0000313" key="4">
    <source>
        <dbReference type="Proteomes" id="UP000318878"/>
    </source>
</evidence>
<gene>
    <name evidence="3" type="ORF">Enr8_44710</name>
</gene>
<dbReference type="PANTHER" id="PTHR46825">
    <property type="entry name" value="D-ALANYL-D-ALANINE-CARBOXYPEPTIDASE/ENDOPEPTIDASE AMPH"/>
    <property type="match status" value="1"/>
</dbReference>
<dbReference type="Proteomes" id="UP000318878">
    <property type="component" value="Unassembled WGS sequence"/>
</dbReference>
<feature type="domain" description="Beta-lactamase-related" evidence="2">
    <location>
        <begin position="34"/>
        <end position="379"/>
    </location>
</feature>
<protein>
    <submittedName>
        <fullName evidence="3">D-alanyl-D-alanine carboxypeptidase</fullName>
        <ecNumber evidence="3">3.4.16.4</ecNumber>
    </submittedName>
</protein>
<proteinExistence type="predicted"/>
<organism evidence="3 4">
    <name type="scientific">Blastopirellula retiformator</name>
    <dbReference type="NCBI Taxonomy" id="2527970"/>
    <lineage>
        <taxon>Bacteria</taxon>
        <taxon>Pseudomonadati</taxon>
        <taxon>Planctomycetota</taxon>
        <taxon>Planctomycetia</taxon>
        <taxon>Pirellulales</taxon>
        <taxon>Pirellulaceae</taxon>
        <taxon>Blastopirellula</taxon>
    </lineage>
</organism>
<keyword evidence="3" id="KW-0378">Hydrolase</keyword>
<dbReference type="InterPro" id="IPR001466">
    <property type="entry name" value="Beta-lactam-related"/>
</dbReference>
<dbReference type="Pfam" id="PF00144">
    <property type="entry name" value="Beta-lactamase"/>
    <property type="match status" value="1"/>
</dbReference>